<dbReference type="RefSeq" id="WP_035611334.1">
    <property type="nucleotide sequence ID" value="NZ_JEMG01000001.1"/>
</dbReference>
<dbReference type="PANTHER" id="PTHR12110">
    <property type="entry name" value="HYDROXYPYRUVATE ISOMERASE"/>
    <property type="match status" value="1"/>
</dbReference>
<evidence type="ECO:0000313" key="3">
    <source>
        <dbReference type="Proteomes" id="UP000023268"/>
    </source>
</evidence>
<dbReference type="eggNOG" id="COG1082">
    <property type="taxonomic scope" value="Bacteria"/>
</dbReference>
<gene>
    <name evidence="2" type="ORF">AZ34_09535</name>
</gene>
<dbReference type="OrthoDB" id="9787068at2"/>
<sequence>MRDFSQDHRWLSINTATLRRQQGAEVPLDLIIDQCAARGVRAISPWRDQVAAVGIDQVARQLKALGIELSGYCRGGFFPAADAAGLRAALDDNRRAIDEAKTLNAPCLVLVVGALPGALQGQPAYKDIARARGEVRDGIAASLEYARAVGMPLAIEPLHPMQAAERACINTLEQALDLCDELDPLPTGEYGRGQLAGASAALGVALDVYHCWWDPKLQQQIVRAGQGSASRLLAYHVCDWLVPTRDLLNDRGMMGDGVVELRKLRSWVETAGYAGYSEVEIFSTLDWWLRPGEETLATCIERHRGVV</sequence>
<dbReference type="Pfam" id="PF01261">
    <property type="entry name" value="AP_endonuc_2"/>
    <property type="match status" value="1"/>
</dbReference>
<dbReference type="GO" id="GO:0004519">
    <property type="term" value="F:endonuclease activity"/>
    <property type="evidence" value="ECO:0007669"/>
    <property type="project" value="UniProtKB-KW"/>
</dbReference>
<proteinExistence type="predicted"/>
<name>A0A016XIA4_9BURK</name>
<evidence type="ECO:0000259" key="1">
    <source>
        <dbReference type="Pfam" id="PF01261"/>
    </source>
</evidence>
<keyword evidence="2" id="KW-0540">Nuclease</keyword>
<feature type="domain" description="Xylose isomerase-like TIM barrel" evidence="1">
    <location>
        <begin position="33"/>
        <end position="284"/>
    </location>
</feature>
<dbReference type="SUPFAM" id="SSF51658">
    <property type="entry name" value="Xylose isomerase-like"/>
    <property type="match status" value="1"/>
</dbReference>
<accession>A0A016XIA4</accession>
<protein>
    <submittedName>
        <fullName evidence="2">Endonuclease</fullName>
    </submittedName>
</protein>
<dbReference type="Gene3D" id="3.20.20.150">
    <property type="entry name" value="Divalent-metal-dependent TIM barrel enzymes"/>
    <property type="match status" value="1"/>
</dbReference>
<reference evidence="2 3" key="1">
    <citation type="submission" date="2014-02" db="EMBL/GenBank/DDBJ databases">
        <title>Draft Genome of Hylemonella gracilis isolated from the Niagara River.</title>
        <authorList>
            <person name="Pawlowski D.R."/>
            <person name="Koudelka G.B."/>
        </authorList>
    </citation>
    <scope>NUCLEOTIDE SEQUENCE [LARGE SCALE GENOMIC DNA]</scope>
    <source>
        <strain evidence="2 3">Niagara R</strain>
    </source>
</reference>
<dbReference type="Proteomes" id="UP000023268">
    <property type="component" value="Unassembled WGS sequence"/>
</dbReference>
<keyword evidence="2" id="KW-0255">Endonuclease</keyword>
<dbReference type="InterPro" id="IPR013022">
    <property type="entry name" value="Xyl_isomerase-like_TIM-brl"/>
</dbReference>
<dbReference type="InterPro" id="IPR050312">
    <property type="entry name" value="IolE/XylAMocC-like"/>
</dbReference>
<comment type="caution">
    <text evidence="2">The sequence shown here is derived from an EMBL/GenBank/DDBJ whole genome shotgun (WGS) entry which is preliminary data.</text>
</comment>
<dbReference type="AlphaFoldDB" id="A0A016XIA4"/>
<evidence type="ECO:0000313" key="2">
    <source>
        <dbReference type="EMBL" id="EYC51302.1"/>
    </source>
</evidence>
<organism evidence="2 3">
    <name type="scientific">Hylemonella gracilis str. Niagara R</name>
    <dbReference type="NCBI Taxonomy" id="1458275"/>
    <lineage>
        <taxon>Bacteria</taxon>
        <taxon>Pseudomonadati</taxon>
        <taxon>Pseudomonadota</taxon>
        <taxon>Betaproteobacteria</taxon>
        <taxon>Burkholderiales</taxon>
        <taxon>Comamonadaceae</taxon>
        <taxon>Hylemonella</taxon>
    </lineage>
</organism>
<keyword evidence="2" id="KW-0378">Hydrolase</keyword>
<dbReference type="EMBL" id="JEMG01000001">
    <property type="protein sequence ID" value="EYC51302.1"/>
    <property type="molecule type" value="Genomic_DNA"/>
</dbReference>
<dbReference type="PANTHER" id="PTHR12110:SF52">
    <property type="entry name" value="XYLOSE ISOMERASE"/>
    <property type="match status" value="1"/>
</dbReference>
<dbReference type="STRING" id="1458275.AZ34_09535"/>
<dbReference type="InterPro" id="IPR036237">
    <property type="entry name" value="Xyl_isomerase-like_sf"/>
</dbReference>